<organism evidence="2 3">
    <name type="scientific">Leishmania enriettii</name>
    <dbReference type="NCBI Taxonomy" id="5663"/>
    <lineage>
        <taxon>Eukaryota</taxon>
        <taxon>Discoba</taxon>
        <taxon>Euglenozoa</taxon>
        <taxon>Kinetoplastea</taxon>
        <taxon>Metakinetoplastina</taxon>
        <taxon>Trypanosomatida</taxon>
        <taxon>Trypanosomatidae</taxon>
        <taxon>Leishmaniinae</taxon>
        <taxon>Leishmania</taxon>
    </lineage>
</organism>
<sequence length="1002" mass="109386">MDRHVTARVKRMLPLSPFGNDSGDVATSGISAAGGLVLRAAARTETDSSEHGHGPASFVPATMVVGDDCDGGLPGIAQTSHGGHPRGLANGERVTVPDSGGYVPAQSSHKAFAAGLHCHRKVRLMKRLASCAGSIHRALRALGLVDNDDDAANLSQTLACACAAIGVLVALLLISFAALVAVLVVVVPNAQLLPSQGIGPSVVRNENGGGTARGGAASGARGSDFDAGRLMADRDLSAFLRDARRAEEWRRRIRRNATLLAALRKANAARSMNGGRGADLLSLVQTLPELERLSLLLYQVSAYVQALQVHDPVMGLVELSDFLLNAKGRKEALAKAAERARAEAADRTRATAAGGGVPTVEGSVAEWNAALKESFAGRSEAARLRAQLRGFIGVSSFETERLAEQPFDDLAVLQYRHAWAMSEVLPMMRAHSRRVVASAADKGSRAARLRNYGGIRPPQNASAGASAEALEARDIANRMAMKADLYEVASIFNHIYYYPLRRYTALRPYGGHSIADTDAWYSAIAAAVQARFGAPITCNKVGTTEAAALPLTQRDAPLSALTLPRLGFERAEEVAHMFSSRDRRLMPQALDLKASVNTNTIFVSLASYRDAECAPTLLSLFRTARNPSRLYIGLAQQNRAGDSPCLVPEMYAAFLCPSGGLQGAAADDDVAAARESRARARTLYGEGADFTKDTSNPEARHFDERACFLAEQVRIREIDSRQAKGPTYGRYMAMLLYRGEDLALVLDSHNRFRPMWDTFAATMLLRLEDPKAVLSHYPESYPGEGADLRPYRRTSAYLCRAHFLKDFGYVRLGAIVILSSAQFAKNNVYNDPYVRVKSRDMDSTSNFRLPQPWVAGGLLMSYGTIFRDVPFDPHLPYIFDGEEVLYSMRLWTHGYNIYSPALGFCFHIYGRSSAPKVWSESPVWYSMQSRVRKRIQFFLQTHLLDKEEVMVPANSTNPFVVTDSSRYGMGKQRTVAQWYDYAGVDPIRYQVDGRWCGKDDTV</sequence>
<keyword evidence="3" id="KW-1185">Reference proteome</keyword>
<accession>A0A836I379</accession>
<dbReference type="AlphaFoldDB" id="A0A836I379"/>
<dbReference type="EMBL" id="JAFHKP010000002">
    <property type="protein sequence ID" value="KAG5487153.1"/>
    <property type="molecule type" value="Genomic_DNA"/>
</dbReference>
<dbReference type="InterPro" id="IPR021067">
    <property type="entry name" value="Glycosyltransferase"/>
</dbReference>
<dbReference type="PANTHER" id="PTHR34496:SF10">
    <property type="entry name" value="GLCNAC TRANSFERASE"/>
    <property type="match status" value="1"/>
</dbReference>
<proteinExistence type="predicted"/>
<keyword evidence="1" id="KW-1133">Transmembrane helix</keyword>
<dbReference type="OrthoDB" id="76265at2759"/>
<reference evidence="2 3" key="1">
    <citation type="submission" date="2021-02" db="EMBL/GenBank/DDBJ databases">
        <title>Leishmania (Mundinia) enrietti genome sequencing and assembly.</title>
        <authorList>
            <person name="Almutairi H."/>
            <person name="Gatherer D."/>
        </authorList>
    </citation>
    <scope>NUCLEOTIDE SEQUENCE [LARGE SCALE GENOMIC DNA]</scope>
    <source>
        <strain evidence="2">CUR178</strain>
    </source>
</reference>
<evidence type="ECO:0000313" key="2">
    <source>
        <dbReference type="EMBL" id="KAG5487153.1"/>
    </source>
</evidence>
<keyword evidence="1" id="KW-0812">Transmembrane</keyword>
<dbReference type="SUPFAM" id="SSF53448">
    <property type="entry name" value="Nucleotide-diphospho-sugar transferases"/>
    <property type="match status" value="1"/>
</dbReference>
<feature type="transmembrane region" description="Helical" evidence="1">
    <location>
        <begin position="158"/>
        <end position="187"/>
    </location>
</feature>
<dbReference type="Proteomes" id="UP000674179">
    <property type="component" value="Chromosome 2"/>
</dbReference>
<keyword evidence="1" id="KW-0472">Membrane</keyword>
<evidence type="ECO:0000313" key="3">
    <source>
        <dbReference type="Proteomes" id="UP000674179"/>
    </source>
</evidence>
<name>A0A836I379_LEIEN</name>
<dbReference type="KEGG" id="lenr:94175306"/>
<dbReference type="InterPro" id="IPR029044">
    <property type="entry name" value="Nucleotide-diphossugar_trans"/>
</dbReference>
<dbReference type="Pfam" id="PF11397">
    <property type="entry name" value="GlcNAc"/>
    <property type="match status" value="1"/>
</dbReference>
<protein>
    <submittedName>
        <fullName evidence="2">Uncharacterized protein</fullName>
    </submittedName>
</protein>
<dbReference type="PANTHER" id="PTHR34496">
    <property type="entry name" value="GLCNAC TRANSFERASE-RELATED"/>
    <property type="match status" value="1"/>
</dbReference>
<dbReference type="RefSeq" id="XP_067696109.1">
    <property type="nucleotide sequence ID" value="XM_067839796.1"/>
</dbReference>
<dbReference type="GeneID" id="94175306"/>
<comment type="caution">
    <text evidence="2">The sequence shown here is derived from an EMBL/GenBank/DDBJ whole genome shotgun (WGS) entry which is preliminary data.</text>
</comment>
<evidence type="ECO:0000256" key="1">
    <source>
        <dbReference type="SAM" id="Phobius"/>
    </source>
</evidence>
<gene>
    <name evidence="2" type="ORF">CUR178_08165</name>
</gene>